<dbReference type="Pfam" id="PF00990">
    <property type="entry name" value="GGDEF"/>
    <property type="match status" value="1"/>
</dbReference>
<comment type="caution">
    <text evidence="7">The sequence shown here is derived from an EMBL/GenBank/DDBJ whole genome shotgun (WGS) entry which is preliminary data.</text>
</comment>
<dbReference type="InterPro" id="IPR013783">
    <property type="entry name" value="Ig-like_fold"/>
</dbReference>
<proteinExistence type="predicted"/>
<evidence type="ECO:0000256" key="4">
    <source>
        <dbReference type="SAM" id="Phobius"/>
    </source>
</evidence>
<sequence>MLLLTVCRYRVYVVICLLSMLLSAALFAADDDIVSLDNYFSESWSTVHGLPHNTINAIAQTPDGYLWFGTWEGVARFNGRRFDIFERSSLTGLPDSGIRGLSITANGDLLVAGSRGGIARVSGQQWHSYPPLGVLINKVMVDSIERLWLATEGEGVVMQSPDGSRQQFTEDNGLPANAVQSLFEDSQGQIWVGTAGGLALIDNDLQVSQPFAAELNSPVFALAANTEQQLLIGTERGLYQVDHQHRLSLLLADVPVATLLPEMSGMLWIGTVDRGLLRLYKNQLEQLSIEQGLPNNRVLALLRDKEHSLWVGTNGGVFRLRDAPFTTYTTEQGLADNYVRTVMSDQNNCVYVGSSRGLDQICDGIISNIDLSSHAKGQSVLSLAKGQQQSLWIGTYTDGVLHYADGAVVAHYRSDDGLAANEVRAILARPDGSVLVGTAQGLSLIYDGQLSTPVAATLLPSPFIMALHQTRDGRVFIGSGAGVSVWQDGKVRQLDFTGLDNAEYAFGFVEDHAADILWMTTDRGLIAFDLTTEQLALVGRRHGMPFDKLFQLVIDQQQHFWISTNRGILRLSRQQALDIVYGRRDRIHYELFGESDGMASAQANGGSSPAASLHSDGSVWIATSVGASKVQPTRLSRFSAVTPPVVLEKLLADGKPYLSAQHIKLAAGTNRIELEYAGLGFIMPQRIQYRTMLEGFELDWVLRGTQVNVQYTNLAPGDYHFYVAASYPDGGWSPVAASVSFSIAPHLWQRPLFQLLIVLLVAVLIIAVVRWRLASLKRSELKLKLQVAEKTAELAALARLDSLTGLANRRAFDEAMQHELKRARRQQQPLCLALLDIDHFKQVNDNWSHSIGDEILKRVAATLQQHCRDTDSLARWGGEEFVILLPDTSLAKATEVCDRLRMQVADTSFTEVVPDLTITLSIGLAMLDSNDDGKQLLIDADRALYQAKRQGRNTVVSQDVPH</sequence>
<dbReference type="EC" id="2.7.7.65" evidence="2"/>
<dbReference type="InterPro" id="IPR000160">
    <property type="entry name" value="GGDEF_dom"/>
</dbReference>
<accession>A0A0M2V6X8</accession>
<dbReference type="GO" id="GO:0052621">
    <property type="term" value="F:diguanylate cyclase activity"/>
    <property type="evidence" value="ECO:0007669"/>
    <property type="project" value="UniProtKB-EC"/>
</dbReference>
<dbReference type="Gene3D" id="2.60.40.10">
    <property type="entry name" value="Immunoglobulins"/>
    <property type="match status" value="1"/>
</dbReference>
<dbReference type="SUPFAM" id="SSF55073">
    <property type="entry name" value="Nucleotide cyclase"/>
    <property type="match status" value="1"/>
</dbReference>
<dbReference type="Pfam" id="PF07495">
    <property type="entry name" value="Y_Y_Y"/>
    <property type="match status" value="1"/>
</dbReference>
<evidence type="ECO:0000256" key="2">
    <source>
        <dbReference type="ARBA" id="ARBA00012528"/>
    </source>
</evidence>
<evidence type="ECO:0000313" key="7">
    <source>
        <dbReference type="EMBL" id="KKO46386.1"/>
    </source>
</evidence>
<comment type="catalytic activity">
    <reaction evidence="3">
        <text>2 GTP = 3',3'-c-di-GMP + 2 diphosphate</text>
        <dbReference type="Rhea" id="RHEA:24898"/>
        <dbReference type="ChEBI" id="CHEBI:33019"/>
        <dbReference type="ChEBI" id="CHEBI:37565"/>
        <dbReference type="ChEBI" id="CHEBI:58805"/>
        <dbReference type="EC" id="2.7.7.65"/>
    </reaction>
</comment>
<dbReference type="Pfam" id="PF07494">
    <property type="entry name" value="Reg_prop"/>
    <property type="match status" value="3"/>
</dbReference>
<evidence type="ECO:0000256" key="3">
    <source>
        <dbReference type="ARBA" id="ARBA00034247"/>
    </source>
</evidence>
<dbReference type="PANTHER" id="PTHR45138">
    <property type="entry name" value="REGULATORY COMPONENTS OF SENSORY TRANSDUCTION SYSTEM"/>
    <property type="match status" value="1"/>
</dbReference>
<dbReference type="OrthoDB" id="176203at2"/>
<dbReference type="InterPro" id="IPR029787">
    <property type="entry name" value="Nucleotide_cyclase"/>
</dbReference>
<keyword evidence="5" id="KW-0732">Signal</keyword>
<feature type="transmembrane region" description="Helical" evidence="4">
    <location>
        <begin position="752"/>
        <end position="773"/>
    </location>
</feature>
<dbReference type="FunFam" id="3.30.70.270:FF:000001">
    <property type="entry name" value="Diguanylate cyclase domain protein"/>
    <property type="match status" value="1"/>
</dbReference>
<dbReference type="STRING" id="336831.WG68_06375"/>
<dbReference type="PATRIC" id="fig|336831.14.peg.3019"/>
<gene>
    <name evidence="7" type="ORF">WG68_06375</name>
</gene>
<dbReference type="CDD" id="cd01949">
    <property type="entry name" value="GGDEF"/>
    <property type="match status" value="1"/>
</dbReference>
<dbReference type="GO" id="GO:0043709">
    <property type="term" value="P:cell adhesion involved in single-species biofilm formation"/>
    <property type="evidence" value="ECO:0007669"/>
    <property type="project" value="TreeGrafter"/>
</dbReference>
<evidence type="ECO:0000256" key="5">
    <source>
        <dbReference type="SAM" id="SignalP"/>
    </source>
</evidence>
<dbReference type="Proteomes" id="UP000034228">
    <property type="component" value="Unassembled WGS sequence"/>
</dbReference>
<feature type="domain" description="GGDEF" evidence="6">
    <location>
        <begin position="828"/>
        <end position="960"/>
    </location>
</feature>
<keyword evidence="4" id="KW-0812">Transmembrane</keyword>
<feature type="chain" id="PRO_5005644481" description="diguanylate cyclase" evidence="5">
    <location>
        <begin position="29"/>
        <end position="962"/>
    </location>
</feature>
<reference evidence="7 8" key="1">
    <citation type="submission" date="2015-03" db="EMBL/GenBank/DDBJ databases">
        <title>Draft genome sequences of two protease-producing strains of Arsukibacterium isolated from two cold and alkaline environments.</title>
        <authorList>
            <person name="Lylloff J.E."/>
            <person name="Skov L.B."/>
            <person name="Jepsen M."/>
            <person name="Hallin P.F."/>
            <person name="Sorensen S.J."/>
            <person name="Stougaard P."/>
            <person name="Glaring M.A."/>
        </authorList>
    </citation>
    <scope>NUCLEOTIDE SEQUENCE [LARGE SCALE GENOMIC DNA]</scope>
    <source>
        <strain evidence="7 8">GCM72</strain>
    </source>
</reference>
<evidence type="ECO:0000313" key="8">
    <source>
        <dbReference type="Proteomes" id="UP000034228"/>
    </source>
</evidence>
<dbReference type="SUPFAM" id="SSF63829">
    <property type="entry name" value="Calcium-dependent phosphotriesterase"/>
    <property type="match status" value="3"/>
</dbReference>
<dbReference type="Gene3D" id="3.30.70.270">
    <property type="match status" value="1"/>
</dbReference>
<dbReference type="SMART" id="SM00267">
    <property type="entry name" value="GGDEF"/>
    <property type="match status" value="1"/>
</dbReference>
<dbReference type="AlphaFoldDB" id="A0A0M2V6X8"/>
<keyword evidence="4" id="KW-0472">Membrane</keyword>
<comment type="cofactor">
    <cofactor evidence="1">
        <name>Mg(2+)</name>
        <dbReference type="ChEBI" id="CHEBI:18420"/>
    </cofactor>
</comment>
<keyword evidence="8" id="KW-1185">Reference proteome</keyword>
<dbReference type="PROSITE" id="PS50887">
    <property type="entry name" value="GGDEF"/>
    <property type="match status" value="1"/>
</dbReference>
<organism evidence="7 8">
    <name type="scientific">Arsukibacterium ikkense</name>
    <dbReference type="NCBI Taxonomy" id="336831"/>
    <lineage>
        <taxon>Bacteria</taxon>
        <taxon>Pseudomonadati</taxon>
        <taxon>Pseudomonadota</taxon>
        <taxon>Gammaproteobacteria</taxon>
        <taxon>Chromatiales</taxon>
        <taxon>Chromatiaceae</taxon>
        <taxon>Arsukibacterium</taxon>
    </lineage>
</organism>
<keyword evidence="4" id="KW-1133">Transmembrane helix</keyword>
<evidence type="ECO:0000259" key="6">
    <source>
        <dbReference type="PROSITE" id="PS50887"/>
    </source>
</evidence>
<dbReference type="InterPro" id="IPR011110">
    <property type="entry name" value="Reg_prop"/>
</dbReference>
<dbReference type="Gene3D" id="2.130.10.10">
    <property type="entry name" value="YVTN repeat-like/Quinoprotein amine dehydrogenase"/>
    <property type="match status" value="2"/>
</dbReference>
<dbReference type="RefSeq" id="WP_046556827.1">
    <property type="nucleotide sequence ID" value="NZ_LAHO01000004.1"/>
</dbReference>
<dbReference type="InterPro" id="IPR043128">
    <property type="entry name" value="Rev_trsase/Diguanyl_cyclase"/>
</dbReference>
<feature type="signal peptide" evidence="5">
    <location>
        <begin position="1"/>
        <end position="28"/>
    </location>
</feature>
<dbReference type="InterPro" id="IPR050469">
    <property type="entry name" value="Diguanylate_Cyclase"/>
</dbReference>
<dbReference type="GO" id="GO:1902201">
    <property type="term" value="P:negative regulation of bacterial-type flagellum-dependent cell motility"/>
    <property type="evidence" value="ECO:0007669"/>
    <property type="project" value="TreeGrafter"/>
</dbReference>
<protein>
    <recommendedName>
        <fullName evidence="2">diguanylate cyclase</fullName>
        <ecNumber evidence="2">2.7.7.65</ecNumber>
    </recommendedName>
</protein>
<dbReference type="InterPro" id="IPR015943">
    <property type="entry name" value="WD40/YVTN_repeat-like_dom_sf"/>
</dbReference>
<dbReference type="EMBL" id="LAHO01000004">
    <property type="protein sequence ID" value="KKO46386.1"/>
    <property type="molecule type" value="Genomic_DNA"/>
</dbReference>
<evidence type="ECO:0000256" key="1">
    <source>
        <dbReference type="ARBA" id="ARBA00001946"/>
    </source>
</evidence>
<dbReference type="NCBIfam" id="TIGR00254">
    <property type="entry name" value="GGDEF"/>
    <property type="match status" value="1"/>
</dbReference>
<dbReference type="PANTHER" id="PTHR45138:SF9">
    <property type="entry name" value="DIGUANYLATE CYCLASE DGCM-RELATED"/>
    <property type="match status" value="1"/>
</dbReference>
<dbReference type="InterPro" id="IPR011123">
    <property type="entry name" value="Y_Y_Y"/>
</dbReference>
<name>A0A0M2V6X8_9GAMM</name>
<dbReference type="GO" id="GO:0005886">
    <property type="term" value="C:plasma membrane"/>
    <property type="evidence" value="ECO:0007669"/>
    <property type="project" value="TreeGrafter"/>
</dbReference>